<dbReference type="STRING" id="1314776.A0A165WPT9"/>
<evidence type="ECO:0000313" key="1">
    <source>
        <dbReference type="EMBL" id="KZT31402.1"/>
    </source>
</evidence>
<accession>A0A165WPT9</accession>
<reference evidence="1 2" key="1">
    <citation type="journal article" date="2016" name="Mol. Biol. Evol.">
        <title>Comparative Genomics of Early-Diverging Mushroom-Forming Fungi Provides Insights into the Origins of Lignocellulose Decay Capabilities.</title>
        <authorList>
            <person name="Nagy L.G."/>
            <person name="Riley R."/>
            <person name="Tritt A."/>
            <person name="Adam C."/>
            <person name="Daum C."/>
            <person name="Floudas D."/>
            <person name="Sun H."/>
            <person name="Yadav J.S."/>
            <person name="Pangilinan J."/>
            <person name="Larsson K.H."/>
            <person name="Matsuura K."/>
            <person name="Barry K."/>
            <person name="Labutti K."/>
            <person name="Kuo R."/>
            <person name="Ohm R.A."/>
            <person name="Bhattacharya S.S."/>
            <person name="Shirouzu T."/>
            <person name="Yoshinaga Y."/>
            <person name="Martin F.M."/>
            <person name="Grigoriev I.V."/>
            <person name="Hibbett D.S."/>
        </authorList>
    </citation>
    <scope>NUCLEOTIDE SEQUENCE [LARGE SCALE GENOMIC DNA]</scope>
    <source>
        <strain evidence="1 2">HHB10207 ss-3</strain>
    </source>
</reference>
<dbReference type="Proteomes" id="UP000076798">
    <property type="component" value="Unassembled WGS sequence"/>
</dbReference>
<name>A0A165WPT9_9AGAM</name>
<sequence length="343" mass="38611">MQLRDRQTGGESYPWLMHTVGRGDSQRQAHLAVLPVHAEQTRTARNFTNAVEYYQQAQSSLGYRCTYSTVVGRMGLTNARHVADGIYQMKSFTPDDEGLGTFVLKHITTKPLLASVGFPTKTEIQHNLAQSYLNRSYATAYDWTRACRRSIKLPHMQTNKGKREEMLTAAVDELNATVKPFGDAFIVTPQIEKTLPTNSPIYPQLPGLRQMNLLCGEDDPNVHFDIKHVLEREQNCLLPGKGIRLPSARFKYKHLLKVYANFKLIVRERLIRLSAAAHIFFAGYSMYRGNLCSGQLNFDETSIVETAYFTAAKVKADNPDGKLHLMLLGIDASKILLGLYVGQ</sequence>
<organism evidence="1 2">
    <name type="scientific">Sistotremastrum suecicum HHB10207 ss-3</name>
    <dbReference type="NCBI Taxonomy" id="1314776"/>
    <lineage>
        <taxon>Eukaryota</taxon>
        <taxon>Fungi</taxon>
        <taxon>Dikarya</taxon>
        <taxon>Basidiomycota</taxon>
        <taxon>Agaricomycotina</taxon>
        <taxon>Agaricomycetes</taxon>
        <taxon>Sistotremastrales</taxon>
        <taxon>Sistotremastraceae</taxon>
        <taxon>Sistotremastrum</taxon>
    </lineage>
</organism>
<dbReference type="EMBL" id="KV428601">
    <property type="protein sequence ID" value="KZT31402.1"/>
    <property type="molecule type" value="Genomic_DNA"/>
</dbReference>
<evidence type="ECO:0000313" key="2">
    <source>
        <dbReference type="Proteomes" id="UP000076798"/>
    </source>
</evidence>
<dbReference type="AlphaFoldDB" id="A0A165WPT9"/>
<protein>
    <submittedName>
        <fullName evidence="1">Uncharacterized protein</fullName>
    </submittedName>
</protein>
<proteinExistence type="predicted"/>
<gene>
    <name evidence="1" type="ORF">SISSUDRAFT_1038463</name>
</gene>
<keyword evidence="2" id="KW-1185">Reference proteome</keyword>